<reference evidence="1 2" key="1">
    <citation type="submission" date="2024-11" db="EMBL/GenBank/DDBJ databases">
        <authorList>
            <person name="Heng Y.C."/>
            <person name="Lim A.C.H."/>
            <person name="Lee J.K.Y."/>
            <person name="Kittelmann S."/>
        </authorList>
    </citation>
    <scope>NUCLEOTIDE SEQUENCE [LARGE SCALE GENOMIC DNA]</scope>
    <source>
        <strain evidence="1 2">WILCCON 0114</strain>
    </source>
</reference>
<organism evidence="1 2">
    <name type="scientific">Clostridium neuense</name>
    <dbReference type="NCBI Taxonomy" id="1728934"/>
    <lineage>
        <taxon>Bacteria</taxon>
        <taxon>Bacillati</taxon>
        <taxon>Bacillota</taxon>
        <taxon>Clostridia</taxon>
        <taxon>Eubacteriales</taxon>
        <taxon>Clostridiaceae</taxon>
        <taxon>Clostridium</taxon>
    </lineage>
</organism>
<sequence>MASGNYPNKVELWDNVESENELLEKDSKEQWIKNMNVNILPLNLSGSTSTTEAGTIPAETTHRVKCRKKSLNPKRTMFFIYQGVRYYFLYFQPNFKTNDEWEIMCKAKME</sequence>
<evidence type="ECO:0000313" key="1">
    <source>
        <dbReference type="EMBL" id="MFL0251256.1"/>
    </source>
</evidence>
<name>A0ABW8TFI4_9CLOT</name>
<protein>
    <submittedName>
        <fullName evidence="1">Head-tail adaptor protein</fullName>
    </submittedName>
</protein>
<dbReference type="Proteomes" id="UP001623592">
    <property type="component" value="Unassembled WGS sequence"/>
</dbReference>
<evidence type="ECO:0000313" key="2">
    <source>
        <dbReference type="Proteomes" id="UP001623592"/>
    </source>
</evidence>
<comment type="caution">
    <text evidence="1">The sequence shown here is derived from an EMBL/GenBank/DDBJ whole genome shotgun (WGS) entry which is preliminary data.</text>
</comment>
<keyword evidence="2" id="KW-1185">Reference proteome</keyword>
<dbReference type="EMBL" id="JBJIAA010000009">
    <property type="protein sequence ID" value="MFL0251256.1"/>
    <property type="molecule type" value="Genomic_DNA"/>
</dbReference>
<proteinExistence type="predicted"/>
<gene>
    <name evidence="1" type="ORF">ACJDT4_12540</name>
</gene>
<accession>A0ABW8TFI4</accession>
<dbReference type="RefSeq" id="WP_406787909.1">
    <property type="nucleotide sequence ID" value="NZ_JBJIAA010000009.1"/>
</dbReference>